<evidence type="ECO:0000313" key="1">
    <source>
        <dbReference type="EMBL" id="OGD79073.1"/>
    </source>
</evidence>
<dbReference type="AlphaFoldDB" id="A0A1F5FHJ2"/>
<gene>
    <name evidence="1" type="ORF">A2Y64_06730</name>
</gene>
<name>A0A1F5FHJ2_9BACT</name>
<organism evidence="1 2">
    <name type="scientific">Candidatus Coatesbacteria bacterium RBG_13_66_14</name>
    <dbReference type="NCBI Taxonomy" id="1817816"/>
    <lineage>
        <taxon>Bacteria</taxon>
        <taxon>Candidatus Coatesiibacteriota</taxon>
    </lineage>
</organism>
<proteinExistence type="predicted"/>
<dbReference type="EMBL" id="MFAF01000016">
    <property type="protein sequence ID" value="OGD79073.1"/>
    <property type="molecule type" value="Genomic_DNA"/>
</dbReference>
<reference evidence="1 2" key="1">
    <citation type="journal article" date="2016" name="Nat. Commun.">
        <title>Thousands of microbial genomes shed light on interconnected biogeochemical processes in an aquifer system.</title>
        <authorList>
            <person name="Anantharaman K."/>
            <person name="Brown C.T."/>
            <person name="Hug L.A."/>
            <person name="Sharon I."/>
            <person name="Castelle C.J."/>
            <person name="Probst A.J."/>
            <person name="Thomas B.C."/>
            <person name="Singh A."/>
            <person name="Wilkins M.J."/>
            <person name="Karaoz U."/>
            <person name="Brodie E.L."/>
            <person name="Williams K.H."/>
            <person name="Hubbard S.S."/>
            <person name="Banfield J.F."/>
        </authorList>
    </citation>
    <scope>NUCLEOTIDE SEQUENCE [LARGE SCALE GENOMIC DNA]</scope>
</reference>
<dbReference type="Proteomes" id="UP000177187">
    <property type="component" value="Unassembled WGS sequence"/>
</dbReference>
<protein>
    <submittedName>
        <fullName evidence="1">Uncharacterized protein</fullName>
    </submittedName>
</protein>
<evidence type="ECO:0000313" key="2">
    <source>
        <dbReference type="Proteomes" id="UP000177187"/>
    </source>
</evidence>
<sequence>MLADKPELALTLLESFRPTQGQISELTTIYGFLGRYYHVAGGELELVAAPSNSDLPSLFDLLAEGLAGYIVAVDCLDHSRFPSIRAGLDFWELISAAPRILALTNYDEPNAVDRLTVRQLLRLSVDDQVVPLPEGQLRPAIISLLKMILSRPREV</sequence>
<dbReference type="STRING" id="1817816.A2Y64_06730"/>
<comment type="caution">
    <text evidence="1">The sequence shown here is derived from an EMBL/GenBank/DDBJ whole genome shotgun (WGS) entry which is preliminary data.</text>
</comment>
<accession>A0A1F5FHJ2</accession>